<keyword evidence="4" id="KW-0472">Membrane</keyword>
<keyword evidence="4" id="KW-1133">Transmembrane helix</keyword>
<keyword evidence="3 5" id="KW-0413">Isomerase</keyword>
<keyword evidence="2" id="KW-0576">Peroxisome</keyword>
<proteinExistence type="predicted"/>
<dbReference type="EMBL" id="CP002799">
    <property type="protein sequence ID" value="AEG51557.1"/>
    <property type="molecule type" value="Genomic_DNA"/>
</dbReference>
<accession>F6F1Z1</accession>
<comment type="subcellular location">
    <subcellularLocation>
        <location evidence="1">Peroxisome</location>
    </subcellularLocation>
</comment>
<dbReference type="InterPro" id="IPR029045">
    <property type="entry name" value="ClpP/crotonase-like_dom_sf"/>
</dbReference>
<evidence type="ECO:0000313" key="6">
    <source>
        <dbReference type="Proteomes" id="UP000007150"/>
    </source>
</evidence>
<sequence>MTDYIRSTRKDGLLEIVIDRPERRNAITGEMYGAMADAIRAAEDDGDIRVILLRGEGGVFTAGNDLDDFVSNPPDGLDQPVFAFMRSVLTSSKVVVAAVSGLAIGIGTTLLLHCDLVVAGRSTRFKAPFVDLGLVPEFGSSRLLPQAMGRRRAARHLLLSEEFDAPAAEVFGIVSQVVDDDQVLETAHKYVRTLLAKPPAALARTKKMLAPDADELAELIKYEAGFLVEGLKGPEFAEAADAFFNKRKPDFSKAK</sequence>
<evidence type="ECO:0000256" key="1">
    <source>
        <dbReference type="ARBA" id="ARBA00004275"/>
    </source>
</evidence>
<dbReference type="Proteomes" id="UP000007150">
    <property type="component" value="Chromosome 2"/>
</dbReference>
<dbReference type="PANTHER" id="PTHR43684:SF1">
    <property type="entry name" value="ENOYL-COA DELTA ISOMERASE 2"/>
    <property type="match status" value="1"/>
</dbReference>
<dbReference type="RefSeq" id="WP_013849781.1">
    <property type="nucleotide sequence ID" value="NC_015594.1"/>
</dbReference>
<dbReference type="AlphaFoldDB" id="F6F1Z1"/>
<dbReference type="Gene3D" id="3.90.226.10">
    <property type="entry name" value="2-enoyl-CoA Hydratase, Chain A, domain 1"/>
    <property type="match status" value="1"/>
</dbReference>
<keyword evidence="6" id="KW-1185">Reference proteome</keyword>
<gene>
    <name evidence="5" type="ORF">Sphch_3977</name>
</gene>
<dbReference type="PANTHER" id="PTHR43684">
    <property type="match status" value="1"/>
</dbReference>
<name>F6F1Z1_SPHCR</name>
<dbReference type="GO" id="GO:0004165">
    <property type="term" value="F:delta(3)-delta(2)-enoyl-CoA isomerase activity"/>
    <property type="evidence" value="ECO:0007669"/>
    <property type="project" value="UniProtKB-ARBA"/>
</dbReference>
<evidence type="ECO:0000256" key="3">
    <source>
        <dbReference type="ARBA" id="ARBA00023235"/>
    </source>
</evidence>
<feature type="transmembrane region" description="Helical" evidence="4">
    <location>
        <begin position="94"/>
        <end position="112"/>
    </location>
</feature>
<dbReference type="SUPFAM" id="SSF52096">
    <property type="entry name" value="ClpP/crotonase"/>
    <property type="match status" value="1"/>
</dbReference>
<evidence type="ECO:0000256" key="2">
    <source>
        <dbReference type="ARBA" id="ARBA00023140"/>
    </source>
</evidence>
<keyword evidence="4" id="KW-0812">Transmembrane</keyword>
<evidence type="ECO:0000256" key="4">
    <source>
        <dbReference type="SAM" id="Phobius"/>
    </source>
</evidence>
<evidence type="ECO:0000313" key="5">
    <source>
        <dbReference type="EMBL" id="AEG51557.1"/>
    </source>
</evidence>
<dbReference type="CDD" id="cd06558">
    <property type="entry name" value="crotonase-like"/>
    <property type="match status" value="1"/>
</dbReference>
<dbReference type="STRING" id="690566.Sphch_3977"/>
<dbReference type="Pfam" id="PF00378">
    <property type="entry name" value="ECH_1"/>
    <property type="match status" value="1"/>
</dbReference>
<organism evidence="5 6">
    <name type="scientific">Sphingobium chlorophenolicum L-1</name>
    <dbReference type="NCBI Taxonomy" id="690566"/>
    <lineage>
        <taxon>Bacteria</taxon>
        <taxon>Pseudomonadati</taxon>
        <taxon>Pseudomonadota</taxon>
        <taxon>Alphaproteobacteria</taxon>
        <taxon>Sphingomonadales</taxon>
        <taxon>Sphingomonadaceae</taxon>
        <taxon>Sphingobium</taxon>
    </lineage>
</organism>
<dbReference type="KEGG" id="sch:Sphch_3977"/>
<protein>
    <submittedName>
        <fullName evidence="5">Enoyl-CoA hydratase/isomerase</fullName>
    </submittedName>
</protein>
<dbReference type="InterPro" id="IPR001753">
    <property type="entry name" value="Enoyl-CoA_hydra/iso"/>
</dbReference>
<dbReference type="HOGENOM" id="CLU_009834_7_2_5"/>
<dbReference type="InterPro" id="IPR051053">
    <property type="entry name" value="ECH/Chromodomain_protein"/>
</dbReference>
<reference evidence="5 6" key="1">
    <citation type="submission" date="2011-05" db="EMBL/GenBank/DDBJ databases">
        <title>Complete sequence of chromosome 2 of Sphingobium chlorophenolicum L-1.</title>
        <authorList>
            <consortium name="US DOE Joint Genome Institute"/>
            <person name="Lucas S."/>
            <person name="Han J."/>
            <person name="Lapidus A."/>
            <person name="Cheng J.-F."/>
            <person name="Goodwin L."/>
            <person name="Pitluck S."/>
            <person name="Peters L."/>
            <person name="Daligault H."/>
            <person name="Han C."/>
            <person name="Tapia R."/>
            <person name="Land M."/>
            <person name="Hauser L."/>
            <person name="Kyrpides N."/>
            <person name="Ivanova N."/>
            <person name="Pagani I."/>
            <person name="Turner P."/>
            <person name="Copley S."/>
            <person name="Woyke T."/>
        </authorList>
    </citation>
    <scope>NUCLEOTIDE SEQUENCE [LARGE SCALE GENOMIC DNA]</scope>
    <source>
        <strain evidence="5 6">L-1</strain>
    </source>
</reference>